<dbReference type="EMBL" id="CP015124">
    <property type="protein sequence ID" value="ANP37285.1"/>
    <property type="molecule type" value="Genomic_DNA"/>
</dbReference>
<dbReference type="PATRIC" id="fig|60890.4.peg.2322"/>
<dbReference type="Proteomes" id="UP000092565">
    <property type="component" value="Chromosome"/>
</dbReference>
<feature type="region of interest" description="Disordered" evidence="2">
    <location>
        <begin position="232"/>
        <end position="253"/>
    </location>
</feature>
<feature type="compositionally biased region" description="Basic and acidic residues" evidence="2">
    <location>
        <begin position="827"/>
        <end position="843"/>
    </location>
</feature>
<keyword evidence="3" id="KW-0732">Signal</keyword>
<organism evidence="4 6">
    <name type="scientific">Phaeobacter gallaeciensis</name>
    <dbReference type="NCBI Taxonomy" id="60890"/>
    <lineage>
        <taxon>Bacteria</taxon>
        <taxon>Pseudomonadati</taxon>
        <taxon>Pseudomonadota</taxon>
        <taxon>Alphaproteobacteria</taxon>
        <taxon>Rhodobacterales</taxon>
        <taxon>Roseobacteraceae</taxon>
        <taxon>Phaeobacter</taxon>
    </lineage>
</organism>
<keyword evidence="1" id="KW-0175">Coiled coil</keyword>
<evidence type="ECO:0000313" key="5">
    <source>
        <dbReference type="EMBL" id="MDE4166154.1"/>
    </source>
</evidence>
<feature type="region of interest" description="Disordered" evidence="2">
    <location>
        <begin position="190"/>
        <end position="215"/>
    </location>
</feature>
<evidence type="ECO:0000256" key="2">
    <source>
        <dbReference type="SAM" id="MobiDB-lite"/>
    </source>
</evidence>
<dbReference type="AlphaFoldDB" id="A0A1B0ZT01"/>
<proteinExistence type="predicted"/>
<feature type="signal peptide" evidence="3">
    <location>
        <begin position="1"/>
        <end position="24"/>
    </location>
</feature>
<dbReference type="Proteomes" id="UP001218364">
    <property type="component" value="Unassembled WGS sequence"/>
</dbReference>
<keyword evidence="6" id="KW-1185">Reference proteome</keyword>
<name>A0A1B0ZT01_9RHOB</name>
<reference evidence="5 7" key="2">
    <citation type="submission" date="2023-02" db="EMBL/GenBank/DDBJ databases">
        <title>Population genomics of bacteria associated with diatom.</title>
        <authorList>
            <person name="Xie J."/>
            <person name="Wang H."/>
        </authorList>
    </citation>
    <scope>NUCLEOTIDE SEQUENCE [LARGE SCALE GENOMIC DNA]</scope>
    <source>
        <strain evidence="5 7">PT47_8</strain>
    </source>
</reference>
<evidence type="ECO:0000256" key="1">
    <source>
        <dbReference type="SAM" id="Coils"/>
    </source>
</evidence>
<dbReference type="RefSeq" id="WP_197492313.1">
    <property type="nucleotide sequence ID" value="NZ_CP015124.1"/>
</dbReference>
<feature type="coiled-coil region" evidence="1">
    <location>
        <begin position="526"/>
        <end position="553"/>
    </location>
</feature>
<gene>
    <name evidence="4" type="ORF">JL2886_02396</name>
    <name evidence="5" type="ORF">PXK24_10645</name>
</gene>
<protein>
    <submittedName>
        <fullName evidence="4">Uncharacterized protein</fullName>
    </submittedName>
</protein>
<dbReference type="EMBL" id="JARCJK010000004">
    <property type="protein sequence ID" value="MDE4166154.1"/>
    <property type="molecule type" value="Genomic_DNA"/>
</dbReference>
<evidence type="ECO:0000313" key="4">
    <source>
        <dbReference type="EMBL" id="ANP37285.1"/>
    </source>
</evidence>
<accession>A0A1B0ZT01</accession>
<evidence type="ECO:0000313" key="7">
    <source>
        <dbReference type="Proteomes" id="UP001218364"/>
    </source>
</evidence>
<feature type="region of interest" description="Disordered" evidence="2">
    <location>
        <begin position="818"/>
        <end position="843"/>
    </location>
</feature>
<evidence type="ECO:0000313" key="6">
    <source>
        <dbReference type="Proteomes" id="UP000092565"/>
    </source>
</evidence>
<evidence type="ECO:0000256" key="3">
    <source>
        <dbReference type="SAM" id="SignalP"/>
    </source>
</evidence>
<feature type="chain" id="PRO_5008518055" evidence="3">
    <location>
        <begin position="25"/>
        <end position="843"/>
    </location>
</feature>
<reference evidence="4 6" key="1">
    <citation type="submission" date="2016-04" db="EMBL/GenBank/DDBJ databases">
        <authorList>
            <person name="Evans L.H."/>
            <person name="Alamgir A."/>
            <person name="Owens N."/>
            <person name="Weber N.D."/>
            <person name="Virtaneva K."/>
            <person name="Barbian K."/>
            <person name="Babar A."/>
            <person name="Rosenke K."/>
        </authorList>
    </citation>
    <scope>NUCLEOTIDE SEQUENCE [LARGE SCALE GENOMIC DNA]</scope>
    <source>
        <strain evidence="4 6">JL2886</strain>
    </source>
</reference>
<sequence length="843" mass="91070">MIWRALAITATVLASLLVSGEARAQTIVARSGEHDGFSRLVMRLPNGADWSLTQSGRSATLNIGARDIVYDTSRVFNLIPRDRLQAIGQAAPGQPLRMDLGCNCEIRSYVQRDGYLVIDIRDGNDEPVYSTAGSGAAVGNGRPFVPSLPLQTAEEPKTEQPTSGYRFNLGQSAIADARLALDLAAAVERSAPPAPATSTTRVEAPVAQSEMHAATSAEQLRLPALLPLEPRAEASNVPTPDPVKANMGEPQKPMTLPEVNLLLDMEESARAATVNASEQRLLRQIGRAANQGLLDIAIAGGQIDAGQRQINPLDRDGRPLDPLDNISITSAVDREAGLLARARDEEDESELCLPDHGIAVYNWGNDSSFADQVGPLRSALVREFDDVNPAGVLALAKLYIFFGFGAEAKAMIQAMPEDRLTPENRNILNALADLVEGETLPINHPFSGQQICDGDTTLWSVLADGEIKKGANTDAIQQAFGRLPVHLRVHLGPKVSSLFSEAEQYHVAGAILRSVNRTGVDHVPELNMAEAAIADLEGDTEKAAEKLTEAVAERTENTPVALIELIALSYKEGKALSPDVPDVVGSYEHENRDGELGSDLRKAEITALALTGRFHDAFQELKELSNRDGPAARTAALEPLMTLLTERADDVTFLQYALVFAMQSTAREAAPVADIIARRLLDLGFAEQAMSLLKKLALEPENEKRREMLAEAALALNKPQRALVELMGLESTEANRLRAEALWRNGEYGRSGEYMQVAEDKNAAARGFWHSENLEAIQSLEADEGTPFRQVADMTTEIGETAKDPEGLTPLAHARALVESSQGTRGGIEDLLKQLKPARAETE</sequence>